<comment type="caution">
    <text evidence="2">The sequence shown here is derived from an EMBL/GenBank/DDBJ whole genome shotgun (WGS) entry which is preliminary data.</text>
</comment>
<proteinExistence type="predicted"/>
<evidence type="ECO:0008006" key="4">
    <source>
        <dbReference type="Google" id="ProtNLM"/>
    </source>
</evidence>
<protein>
    <recommendedName>
        <fullName evidence="4">Lipoprotein</fullName>
    </recommendedName>
</protein>
<reference evidence="3" key="1">
    <citation type="journal article" date="2019" name="Int. J. Syst. Evol. Microbiol.">
        <title>The Global Catalogue of Microorganisms (GCM) 10K type strain sequencing project: providing services to taxonomists for standard genome sequencing and annotation.</title>
        <authorList>
            <consortium name="The Broad Institute Genomics Platform"/>
            <consortium name="The Broad Institute Genome Sequencing Center for Infectious Disease"/>
            <person name="Wu L."/>
            <person name="Ma J."/>
        </authorList>
    </citation>
    <scope>NUCLEOTIDE SEQUENCE [LARGE SCALE GENOMIC DNA]</scope>
    <source>
        <strain evidence="3">JCM 16578</strain>
    </source>
</reference>
<feature type="region of interest" description="Disordered" evidence="1">
    <location>
        <begin position="145"/>
        <end position="169"/>
    </location>
</feature>
<keyword evidence="3" id="KW-1185">Reference proteome</keyword>
<evidence type="ECO:0000313" key="3">
    <source>
        <dbReference type="Proteomes" id="UP001501563"/>
    </source>
</evidence>
<gene>
    <name evidence="2" type="ORF">GCM10022207_21200</name>
</gene>
<evidence type="ECO:0000313" key="2">
    <source>
        <dbReference type="EMBL" id="GAA3857626.1"/>
    </source>
</evidence>
<organism evidence="2 3">
    <name type="scientific">Streptomyces lannensis</name>
    <dbReference type="NCBI Taxonomy" id="766498"/>
    <lineage>
        <taxon>Bacteria</taxon>
        <taxon>Bacillati</taxon>
        <taxon>Actinomycetota</taxon>
        <taxon>Actinomycetes</taxon>
        <taxon>Kitasatosporales</taxon>
        <taxon>Streptomycetaceae</taxon>
        <taxon>Streptomyces</taxon>
    </lineage>
</organism>
<dbReference type="Proteomes" id="UP001501563">
    <property type="component" value="Unassembled WGS sequence"/>
</dbReference>
<name>A0ABP7JYY8_9ACTN</name>
<sequence>MGALLVGVTAALTLAACGVPPSGVIEAGEPAGGMSSAGPEPSIPTVTSLYFLHNGELTAHLRKVGKPVSYAAVVSLLFDGPSKIEATTATTDLPHLTANPEVTVDGDNTVSIRLPEAVPPFGRLAMMQLACTVAQVRSTFTTTIGGADGAGADGAPPPSTTQSPAPTSVRVFGKGWTMTQSNDSCPALEKP</sequence>
<dbReference type="EMBL" id="BAAAZA010000005">
    <property type="protein sequence ID" value="GAA3857626.1"/>
    <property type="molecule type" value="Genomic_DNA"/>
</dbReference>
<evidence type="ECO:0000256" key="1">
    <source>
        <dbReference type="SAM" id="MobiDB-lite"/>
    </source>
</evidence>
<accession>A0ABP7JYY8</accession>